<dbReference type="AlphaFoldDB" id="A0A3B0ZD00"/>
<dbReference type="CDD" id="cd07528">
    <property type="entry name" value="HAD_CbbY-like"/>
    <property type="match status" value="1"/>
</dbReference>
<dbReference type="Gene3D" id="3.40.50.1000">
    <property type="entry name" value="HAD superfamily/HAD-like"/>
    <property type="match status" value="1"/>
</dbReference>
<dbReference type="SFLD" id="SFLDS00003">
    <property type="entry name" value="Haloacid_Dehalogenase"/>
    <property type="match status" value="1"/>
</dbReference>
<protein>
    <submittedName>
        <fullName evidence="1">Xylulose-1,5-bisphosphate phosphatase CbbY, converts this Rubisco inhibiting byproduct to xylulose-5P</fullName>
    </submittedName>
</protein>
<dbReference type="SFLD" id="SFLDF00035">
    <property type="entry name" value="phosphoglycolate_phosphatase"/>
    <property type="match status" value="1"/>
</dbReference>
<name>A0A3B0ZD00_9ZZZZ</name>
<proteinExistence type="predicted"/>
<dbReference type="InterPro" id="IPR036412">
    <property type="entry name" value="HAD-like_sf"/>
</dbReference>
<gene>
    <name evidence="1" type="ORF">MNBD_GAMMA16-1689</name>
</gene>
<dbReference type="SFLD" id="SFLDG01135">
    <property type="entry name" value="C1.5.6:_HAD__Beta-PGM__Phospha"/>
    <property type="match status" value="1"/>
</dbReference>
<dbReference type="SUPFAM" id="SSF56784">
    <property type="entry name" value="HAD-like"/>
    <property type="match status" value="1"/>
</dbReference>
<dbReference type="Gene3D" id="1.10.150.240">
    <property type="entry name" value="Putative phosphatase, domain 2"/>
    <property type="match status" value="1"/>
</dbReference>
<sequence>MEVLIFDVDGTLADTERNGHRIAFNQAFKDANLDWDWTPDLYGELLKVTGGKERIKHYVNEFNTTFEKPEKFNDFVVQLHAAKTEYFTTMLKEGKLPLRQGVQRLINEARAADMRLAIATTTTLANITALLEHAFDEDAQSWFELIAAGDIVSAKKPASDIYDYVLEKMKVKAKQCIAFEDSYNGNQSSVGAGIPTVITYNGYTHDDDFTGAALVVDQLGDPGQPFTVRSGESHGASYVDLAMLKEISAIA</sequence>
<dbReference type="PANTHER" id="PTHR42896">
    <property type="entry name" value="XYLULOSE-1,5-BISPHOSPHATE (XUBP) PHOSPHATASE"/>
    <property type="match status" value="1"/>
</dbReference>
<accession>A0A3B0ZD00</accession>
<dbReference type="PRINTS" id="PR00413">
    <property type="entry name" value="HADHALOGNASE"/>
</dbReference>
<dbReference type="EMBL" id="UOFO01000086">
    <property type="protein sequence ID" value="VAW86073.1"/>
    <property type="molecule type" value="Genomic_DNA"/>
</dbReference>
<dbReference type="InterPro" id="IPR044999">
    <property type="entry name" value="CbbY-like"/>
</dbReference>
<dbReference type="GO" id="GO:0016787">
    <property type="term" value="F:hydrolase activity"/>
    <property type="evidence" value="ECO:0007669"/>
    <property type="project" value="InterPro"/>
</dbReference>
<dbReference type="NCBIfam" id="TIGR01509">
    <property type="entry name" value="HAD-SF-IA-v3"/>
    <property type="match status" value="1"/>
</dbReference>
<dbReference type="InterPro" id="IPR023214">
    <property type="entry name" value="HAD_sf"/>
</dbReference>
<evidence type="ECO:0000313" key="1">
    <source>
        <dbReference type="EMBL" id="VAW86073.1"/>
    </source>
</evidence>
<dbReference type="Pfam" id="PF13419">
    <property type="entry name" value="HAD_2"/>
    <property type="match status" value="1"/>
</dbReference>
<dbReference type="InterPro" id="IPR023198">
    <property type="entry name" value="PGP-like_dom2"/>
</dbReference>
<dbReference type="InterPro" id="IPR041492">
    <property type="entry name" value="HAD_2"/>
</dbReference>
<dbReference type="SFLD" id="SFLDG01129">
    <property type="entry name" value="C1.5:_HAD__Beta-PGM__Phosphata"/>
    <property type="match status" value="1"/>
</dbReference>
<organism evidence="1">
    <name type="scientific">hydrothermal vent metagenome</name>
    <dbReference type="NCBI Taxonomy" id="652676"/>
    <lineage>
        <taxon>unclassified sequences</taxon>
        <taxon>metagenomes</taxon>
        <taxon>ecological metagenomes</taxon>
    </lineage>
</organism>
<dbReference type="PANTHER" id="PTHR42896:SF2">
    <property type="entry name" value="CBBY-LIKE PROTEIN"/>
    <property type="match status" value="1"/>
</dbReference>
<reference evidence="1" key="1">
    <citation type="submission" date="2018-06" db="EMBL/GenBank/DDBJ databases">
        <authorList>
            <person name="Zhirakovskaya E."/>
        </authorList>
    </citation>
    <scope>NUCLEOTIDE SEQUENCE</scope>
</reference>
<dbReference type="InterPro" id="IPR006439">
    <property type="entry name" value="HAD-SF_hydro_IA"/>
</dbReference>